<dbReference type="AlphaFoldDB" id="A0A450W8U7"/>
<name>A0A450W8U7_9GAMM</name>
<evidence type="ECO:0000313" key="1">
    <source>
        <dbReference type="EMBL" id="VFK13484.1"/>
    </source>
</evidence>
<sequence>MRFNANFASPMLNHALSVQAQALPDIHVFSTQASTLAQRKFSRRIKQNLTGYIASHLQPNNIVDIHIGSKLKIFSQWII</sequence>
<gene>
    <name evidence="1" type="ORF">BECKLFY1418C_GA0070996_100358</name>
</gene>
<dbReference type="EMBL" id="CAADFN010000003">
    <property type="protein sequence ID" value="VFK13484.1"/>
    <property type="molecule type" value="Genomic_DNA"/>
</dbReference>
<organism evidence="1">
    <name type="scientific">Candidatus Kentrum sp. LFY</name>
    <dbReference type="NCBI Taxonomy" id="2126342"/>
    <lineage>
        <taxon>Bacteria</taxon>
        <taxon>Pseudomonadati</taxon>
        <taxon>Pseudomonadota</taxon>
        <taxon>Gammaproteobacteria</taxon>
        <taxon>Candidatus Kentrum</taxon>
    </lineage>
</organism>
<reference evidence="1" key="1">
    <citation type="submission" date="2019-02" db="EMBL/GenBank/DDBJ databases">
        <authorList>
            <person name="Gruber-Vodicka R. H."/>
            <person name="Seah K. B. B."/>
        </authorList>
    </citation>
    <scope>NUCLEOTIDE SEQUENCE</scope>
    <source>
        <strain evidence="1">BECK_BY7</strain>
    </source>
</reference>
<proteinExistence type="predicted"/>
<accession>A0A450W8U7</accession>
<protein>
    <submittedName>
        <fullName evidence="1">Uncharacterized protein</fullName>
    </submittedName>
</protein>